<proteinExistence type="predicted"/>
<keyword evidence="3" id="KW-1185">Reference proteome</keyword>
<evidence type="ECO:0000313" key="2">
    <source>
        <dbReference type="EMBL" id="KAH3665069.1"/>
    </source>
</evidence>
<reference evidence="2" key="1">
    <citation type="journal article" date="2021" name="Open Biol.">
        <title>Shared evolutionary footprints suggest mitochondrial oxidative damage underlies multiple complex I losses in fungi.</title>
        <authorList>
            <person name="Schikora-Tamarit M.A."/>
            <person name="Marcet-Houben M."/>
            <person name="Nosek J."/>
            <person name="Gabaldon T."/>
        </authorList>
    </citation>
    <scope>NUCLEOTIDE SEQUENCE</scope>
    <source>
        <strain evidence="2">NCAIM Y.01608</strain>
    </source>
</reference>
<evidence type="ECO:0000313" key="3">
    <source>
        <dbReference type="Proteomes" id="UP000788993"/>
    </source>
</evidence>
<comment type="caution">
    <text evidence="2">The sequence shown here is derived from an EMBL/GenBank/DDBJ whole genome shotgun (WGS) entry which is preliminary data.</text>
</comment>
<feature type="transmembrane region" description="Helical" evidence="1">
    <location>
        <begin position="68"/>
        <end position="86"/>
    </location>
</feature>
<gene>
    <name evidence="2" type="ORF">OGATHE_003884</name>
</gene>
<dbReference type="Proteomes" id="UP000788993">
    <property type="component" value="Unassembled WGS sequence"/>
</dbReference>
<accession>A0A9P8P5H1</accession>
<keyword evidence="1" id="KW-1133">Transmembrane helix</keyword>
<name>A0A9P8P5H1_9ASCO</name>
<protein>
    <submittedName>
        <fullName evidence="2">Uncharacterized protein</fullName>
    </submittedName>
</protein>
<organism evidence="2 3">
    <name type="scientific">Ogataea polymorpha</name>
    <dbReference type="NCBI Taxonomy" id="460523"/>
    <lineage>
        <taxon>Eukaryota</taxon>
        <taxon>Fungi</taxon>
        <taxon>Dikarya</taxon>
        <taxon>Ascomycota</taxon>
        <taxon>Saccharomycotina</taxon>
        <taxon>Pichiomycetes</taxon>
        <taxon>Pichiales</taxon>
        <taxon>Pichiaceae</taxon>
        <taxon>Ogataea</taxon>
    </lineage>
</organism>
<dbReference type="EMBL" id="JAEUBD010001178">
    <property type="protein sequence ID" value="KAH3665069.1"/>
    <property type="molecule type" value="Genomic_DNA"/>
</dbReference>
<feature type="transmembrane region" description="Helical" evidence="1">
    <location>
        <begin position="40"/>
        <end position="62"/>
    </location>
</feature>
<keyword evidence="1" id="KW-0472">Membrane</keyword>
<reference evidence="2" key="2">
    <citation type="submission" date="2021-01" db="EMBL/GenBank/DDBJ databases">
        <authorList>
            <person name="Schikora-Tamarit M.A."/>
        </authorList>
    </citation>
    <scope>NUCLEOTIDE SEQUENCE</scope>
    <source>
        <strain evidence="2">NCAIM Y.01608</strain>
    </source>
</reference>
<dbReference type="AlphaFoldDB" id="A0A9P8P5H1"/>
<evidence type="ECO:0000256" key="1">
    <source>
        <dbReference type="SAM" id="Phobius"/>
    </source>
</evidence>
<sequence>MPADLCLNALSAYSPSVRSSPLEYSASIRRTQSSRTSTTYCAWPICSAYLVCAISVFVPCAICLTTSMIWPAPFLSSNLVAFGFLIDSKSFWIAAMTSTV</sequence>
<keyword evidence="1" id="KW-0812">Transmembrane</keyword>